<dbReference type="AlphaFoldDB" id="A0A974RY27"/>
<dbReference type="KEGG" id="eaz:JHT90_06410"/>
<protein>
    <submittedName>
        <fullName evidence="1">Uncharacterized protein</fullName>
    </submittedName>
</protein>
<dbReference type="EMBL" id="CP067393">
    <property type="protein sequence ID" value="QQP86871.1"/>
    <property type="molecule type" value="Genomic_DNA"/>
</dbReference>
<sequence>MYTTNAVRKEENTTSLEKHMHRLEEIPDLMCDACVVDKYNNLVFLSVWGRDTALQELYSRITLAKKDKEFGLEYLTFKIQGVRTRVYVGNVKELTKRSTRTYKQTKFGTLLHTWIFDKSCIKPDKANHTATVLLEGEIPIEEFAQYHWSVIKDICPLPLLDHWRSEITPLLIDHKMCEDLKTFFGQVGGVRLILDIPKLEESMGDLILRDRLTTYPTHHTGLQH</sequence>
<accession>A0A974RY27</accession>
<reference evidence="1 2" key="1">
    <citation type="submission" date="2021-01" db="EMBL/GenBank/DDBJ databases">
        <title>Entomomonas sp. F2A isolated from a house cricket (Acheta domesticus).</title>
        <authorList>
            <person name="Spergser J."/>
            <person name="Busse H.-J."/>
        </authorList>
    </citation>
    <scope>NUCLEOTIDE SEQUENCE [LARGE SCALE GENOMIC DNA]</scope>
    <source>
        <strain evidence="1 2">F2A</strain>
    </source>
</reference>
<evidence type="ECO:0000313" key="2">
    <source>
        <dbReference type="Proteomes" id="UP000595278"/>
    </source>
</evidence>
<keyword evidence="2" id="KW-1185">Reference proteome</keyword>
<proteinExistence type="predicted"/>
<dbReference type="RefSeq" id="WP_201095333.1">
    <property type="nucleotide sequence ID" value="NZ_CP067393.1"/>
</dbReference>
<evidence type="ECO:0000313" key="1">
    <source>
        <dbReference type="EMBL" id="QQP86871.1"/>
    </source>
</evidence>
<dbReference type="Proteomes" id="UP000595278">
    <property type="component" value="Chromosome"/>
</dbReference>
<gene>
    <name evidence="1" type="ORF">JHT90_06410</name>
</gene>
<name>A0A974RY27_9GAMM</name>
<organism evidence="1 2">
    <name type="scientific">Entomomonas asaccharolytica</name>
    <dbReference type="NCBI Taxonomy" id="2785331"/>
    <lineage>
        <taxon>Bacteria</taxon>
        <taxon>Pseudomonadati</taxon>
        <taxon>Pseudomonadota</taxon>
        <taxon>Gammaproteobacteria</taxon>
        <taxon>Pseudomonadales</taxon>
        <taxon>Pseudomonadaceae</taxon>
        <taxon>Entomomonas</taxon>
    </lineage>
</organism>